<keyword evidence="1" id="KW-0732">Signal</keyword>
<gene>
    <name evidence="3" type="ORF">GRF29_164g1553756</name>
</gene>
<sequence length="327" mass="36236">MKSSIAWAVIGLLHALPAIATDYEHCPEGQRVTLSPGYTVEYRRGRFREGDVHESVNSQAECIQICQDTGRPVCSFHGPTRKCIVGTECGKDIDRDGVCYMFRVHEIDEKDDPFTPPRPPPGSVGEDPVKELERLECLNREATCQAESSLRQAQNTACLQRESTIQAANAACEAQEASLLNDNTLCAIEKTKAQSDNTICQSQKSSLETDITTCATEKTKAQSDHTVCEISLKQCQANVATSTSSLHSSRVPPADCARKGWGQGYYRVDSGLPLHECRRRCQSEARCVAYSDDVFGINYNCYLYDKPLASITMTEYPYWATYAKSCN</sequence>
<protein>
    <recommendedName>
        <fullName evidence="2">Apple domain-containing protein</fullName>
    </recommendedName>
</protein>
<feature type="chain" id="PRO_5042848579" description="Apple domain-containing protein" evidence="1">
    <location>
        <begin position="21"/>
        <end position="327"/>
    </location>
</feature>
<organism evidence="3 4">
    <name type="scientific">Pseudopithomyces chartarum</name>
    <dbReference type="NCBI Taxonomy" id="1892770"/>
    <lineage>
        <taxon>Eukaryota</taxon>
        <taxon>Fungi</taxon>
        <taxon>Dikarya</taxon>
        <taxon>Ascomycota</taxon>
        <taxon>Pezizomycotina</taxon>
        <taxon>Dothideomycetes</taxon>
        <taxon>Pleosporomycetidae</taxon>
        <taxon>Pleosporales</taxon>
        <taxon>Massarineae</taxon>
        <taxon>Didymosphaeriaceae</taxon>
        <taxon>Pseudopithomyces</taxon>
    </lineage>
</organism>
<evidence type="ECO:0000313" key="4">
    <source>
        <dbReference type="Proteomes" id="UP001280581"/>
    </source>
</evidence>
<keyword evidence="4" id="KW-1185">Reference proteome</keyword>
<dbReference type="EMBL" id="WVTA01000015">
    <property type="protein sequence ID" value="KAK3202039.1"/>
    <property type="molecule type" value="Genomic_DNA"/>
</dbReference>
<name>A0AAN6RCI6_9PLEO</name>
<reference evidence="3 4" key="1">
    <citation type="submission" date="2021-02" db="EMBL/GenBank/DDBJ databases">
        <title>Genome assembly of Pseudopithomyces chartarum.</title>
        <authorList>
            <person name="Jauregui R."/>
            <person name="Singh J."/>
            <person name="Voisey C."/>
        </authorList>
    </citation>
    <scope>NUCLEOTIDE SEQUENCE [LARGE SCALE GENOMIC DNA]</scope>
    <source>
        <strain evidence="3 4">AGR01</strain>
    </source>
</reference>
<accession>A0AAN6RCI6</accession>
<dbReference type="PROSITE" id="PS50948">
    <property type="entry name" value="PAN"/>
    <property type="match status" value="1"/>
</dbReference>
<feature type="domain" description="Apple" evidence="2">
    <location>
        <begin position="235"/>
        <end position="326"/>
    </location>
</feature>
<proteinExistence type="predicted"/>
<dbReference type="InterPro" id="IPR003609">
    <property type="entry name" value="Pan_app"/>
</dbReference>
<evidence type="ECO:0000259" key="2">
    <source>
        <dbReference type="PROSITE" id="PS50948"/>
    </source>
</evidence>
<evidence type="ECO:0000256" key="1">
    <source>
        <dbReference type="SAM" id="SignalP"/>
    </source>
</evidence>
<evidence type="ECO:0000313" key="3">
    <source>
        <dbReference type="EMBL" id="KAK3202039.1"/>
    </source>
</evidence>
<feature type="signal peptide" evidence="1">
    <location>
        <begin position="1"/>
        <end position="20"/>
    </location>
</feature>
<dbReference type="Proteomes" id="UP001280581">
    <property type="component" value="Unassembled WGS sequence"/>
</dbReference>
<comment type="caution">
    <text evidence="3">The sequence shown here is derived from an EMBL/GenBank/DDBJ whole genome shotgun (WGS) entry which is preliminary data.</text>
</comment>
<dbReference type="AlphaFoldDB" id="A0AAN6RCI6"/>